<feature type="compositionally biased region" description="Polar residues" evidence="1">
    <location>
        <begin position="1"/>
        <end position="13"/>
    </location>
</feature>
<dbReference type="PANTHER" id="PTHR43591">
    <property type="entry name" value="METHYLTRANSFERASE"/>
    <property type="match status" value="1"/>
</dbReference>
<feature type="domain" description="Methyltransferase" evidence="2">
    <location>
        <begin position="205"/>
        <end position="296"/>
    </location>
</feature>
<dbReference type="Proteomes" id="UP000242414">
    <property type="component" value="Unassembled WGS sequence"/>
</dbReference>
<dbReference type="AlphaFoldDB" id="A0A1X0QWJ6"/>
<feature type="region of interest" description="Disordered" evidence="1">
    <location>
        <begin position="1"/>
        <end position="65"/>
    </location>
</feature>
<dbReference type="OrthoDB" id="2013972at2759"/>
<proteinExistence type="predicted"/>
<keyword evidence="3" id="KW-0489">Methyltransferase</keyword>
<dbReference type="EMBL" id="KV921981">
    <property type="protein sequence ID" value="ORE04109.1"/>
    <property type="molecule type" value="Genomic_DNA"/>
</dbReference>
<dbReference type="Gene3D" id="3.40.50.150">
    <property type="entry name" value="Vaccinia Virus protein VP39"/>
    <property type="match status" value="1"/>
</dbReference>
<name>A0A1X0QWJ6_RHIZD</name>
<reference evidence="3" key="1">
    <citation type="journal article" date="2016" name="Proc. Natl. Acad. Sci. U.S.A.">
        <title>Lipid metabolic changes in an early divergent fungus govern the establishment of a mutualistic symbiosis with endobacteria.</title>
        <authorList>
            <person name="Lastovetsky O.A."/>
            <person name="Gaspar M.L."/>
            <person name="Mondo S.J."/>
            <person name="LaButti K.M."/>
            <person name="Sandor L."/>
            <person name="Grigoriev I.V."/>
            <person name="Henry S.A."/>
            <person name="Pawlowska T.E."/>
        </authorList>
    </citation>
    <scope>NUCLEOTIDE SEQUENCE [LARGE SCALE GENOMIC DNA]</scope>
    <source>
        <strain evidence="3">ATCC 52814</strain>
    </source>
</reference>
<dbReference type="GO" id="GO:0008168">
    <property type="term" value="F:methyltransferase activity"/>
    <property type="evidence" value="ECO:0007669"/>
    <property type="project" value="UniProtKB-KW"/>
</dbReference>
<dbReference type="PANTHER" id="PTHR43591:SF24">
    <property type="entry name" value="2-METHOXY-6-POLYPRENYL-1,4-BENZOQUINOL METHYLASE, MITOCHONDRIAL"/>
    <property type="match status" value="1"/>
</dbReference>
<keyword evidence="3" id="KW-0808">Transferase</keyword>
<gene>
    <name evidence="3" type="ORF">BCV72DRAFT_232089</name>
</gene>
<evidence type="ECO:0000256" key="1">
    <source>
        <dbReference type="SAM" id="MobiDB-lite"/>
    </source>
</evidence>
<organism evidence="3">
    <name type="scientific">Rhizopus microsporus var. microsporus</name>
    <dbReference type="NCBI Taxonomy" id="86635"/>
    <lineage>
        <taxon>Eukaryota</taxon>
        <taxon>Fungi</taxon>
        <taxon>Fungi incertae sedis</taxon>
        <taxon>Mucoromycota</taxon>
        <taxon>Mucoromycotina</taxon>
        <taxon>Mucoromycetes</taxon>
        <taxon>Mucorales</taxon>
        <taxon>Mucorineae</taxon>
        <taxon>Rhizopodaceae</taxon>
        <taxon>Rhizopus</taxon>
    </lineage>
</organism>
<dbReference type="CDD" id="cd02440">
    <property type="entry name" value="AdoMet_MTases"/>
    <property type="match status" value="1"/>
</dbReference>
<dbReference type="Pfam" id="PF13649">
    <property type="entry name" value="Methyltransf_25"/>
    <property type="match status" value="1"/>
</dbReference>
<evidence type="ECO:0000313" key="3">
    <source>
        <dbReference type="EMBL" id="ORE04109.1"/>
    </source>
</evidence>
<dbReference type="InterPro" id="IPR041698">
    <property type="entry name" value="Methyltransf_25"/>
</dbReference>
<dbReference type="VEuPathDB" id="FungiDB:BCV72DRAFT_232089"/>
<dbReference type="SUPFAM" id="SSF53335">
    <property type="entry name" value="S-adenosyl-L-methionine-dependent methyltransferases"/>
    <property type="match status" value="1"/>
</dbReference>
<dbReference type="InterPro" id="IPR029063">
    <property type="entry name" value="SAM-dependent_MTases_sf"/>
</dbReference>
<dbReference type="GO" id="GO:0032259">
    <property type="term" value="P:methylation"/>
    <property type="evidence" value="ECO:0007669"/>
    <property type="project" value="UniProtKB-KW"/>
</dbReference>
<evidence type="ECO:0000259" key="2">
    <source>
        <dbReference type="Pfam" id="PF13649"/>
    </source>
</evidence>
<accession>A0A1X0QWJ6</accession>
<protein>
    <submittedName>
        <fullName evidence="3">S-adenosyl-L-methionine-dependent methyltransferase</fullName>
    </submittedName>
</protein>
<feature type="compositionally biased region" description="Basic and acidic residues" evidence="1">
    <location>
        <begin position="20"/>
        <end position="34"/>
    </location>
</feature>
<sequence>MGNQTSRIDQHGSNDPCLDNMKEIHDSNSQDPFKRQYSLPSITNEHDRIKPRKQSSPAAVDPTRRKQLRKFFFRNNTTPNSPLIKGDIPHVQLAASSCSTFQSQRYIHPLTTTSSFHSIDHYSENEPYSTSVDTPRYTIQDDERDYNYATIQNRTYRIASNSSYLLPCDDEEVDRLHLQHFMIRFAIQGNYLAPVHDLLRKGGRVLDVGCGPGAWSMEIAGEYPKSVITGIDMAPLFPRDIKPTNCAFYQSNILNKLPFEDSSFDYIFMRFMNQAVSIEQWDSVLSELNRVLKPGGWIEWVEADVEIHRPGPNTKEFNQKLIELMQQRHQDPFIGRNLKEKLKEIDQFIHISSMFVSCPGGQWAGKLGQLTIQSWKAYYRALGPLLCDLWDINEKEYMERLKQCWREADEYKTFENIHFCYAQKKSS</sequence>